<comment type="caution">
    <text evidence="2">The sequence shown here is derived from an EMBL/GenBank/DDBJ whole genome shotgun (WGS) entry which is preliminary data.</text>
</comment>
<dbReference type="AlphaFoldDB" id="A0A409WY67"/>
<evidence type="ECO:0000256" key="1">
    <source>
        <dbReference type="SAM" id="MobiDB-lite"/>
    </source>
</evidence>
<gene>
    <name evidence="2" type="ORF">CVT24_005462</name>
</gene>
<name>A0A409WY67_9AGAR</name>
<feature type="compositionally biased region" description="Basic and acidic residues" evidence="1">
    <location>
        <begin position="16"/>
        <end position="39"/>
    </location>
</feature>
<feature type="region of interest" description="Disordered" evidence="1">
    <location>
        <begin position="376"/>
        <end position="482"/>
    </location>
</feature>
<keyword evidence="3" id="KW-1185">Reference proteome</keyword>
<accession>A0A409WY67</accession>
<sequence>MSTRTRSWAITRTKPIRREVTTRRKKTTAEKEAGKEARREQREAISAAIEEARQELWEKALELRERFPKHTAKWYHSAILQASSRRHRQQMSRWRAFVSKEVKRRNEEAATTAAASGEPVHRIKATDISTELAEEWREMSAEDKIEATEEYIQEMSNASSAKTHVANPHIVQFHDVRANCQAIHEECIRLAQRCHVEIMFTIVRTELSQYNKPYVFATSERLAAFFNTLYKTSLSDMVIRMESFMIAGPDGLSQNYSQTIITLKSEIAALIHQKLDEAAGYHVSKMIYTNFDSRITLQHGILLKGWPLKNFCSPSDVTNRADLLLLKHAWLSGTAKFEKMSKEAYKAYCEMVCRHAAEVQATDAAKTLATLAAIDNDSSSDAPMSPSLDTVNNSDAPTSPSLDTANISDAPTSLSHDATNILNAPTSLSPGSTTPTPPTLLPAQLSVSSEIPPVSEPAPLSLNITNISNTSNSARTRGTKRKAADPFISMTYVSAPDGSAVAIRKKPRKARAKKNQGKEN</sequence>
<dbReference type="EMBL" id="NHTK01005031">
    <property type="protein sequence ID" value="PPQ83411.1"/>
    <property type="molecule type" value="Genomic_DNA"/>
</dbReference>
<dbReference type="OrthoDB" id="3016506at2759"/>
<feature type="compositionally biased region" description="Basic residues" evidence="1">
    <location>
        <begin position="503"/>
        <end position="520"/>
    </location>
</feature>
<feature type="compositionally biased region" description="Polar residues" evidence="1">
    <location>
        <begin position="376"/>
        <end position="424"/>
    </location>
</feature>
<dbReference type="Proteomes" id="UP000284842">
    <property type="component" value="Unassembled WGS sequence"/>
</dbReference>
<feature type="region of interest" description="Disordered" evidence="1">
    <location>
        <begin position="1"/>
        <end position="39"/>
    </location>
</feature>
<dbReference type="InParanoid" id="A0A409WY67"/>
<feature type="region of interest" description="Disordered" evidence="1">
    <location>
        <begin position="499"/>
        <end position="520"/>
    </location>
</feature>
<organism evidence="2 3">
    <name type="scientific">Panaeolus cyanescens</name>
    <dbReference type="NCBI Taxonomy" id="181874"/>
    <lineage>
        <taxon>Eukaryota</taxon>
        <taxon>Fungi</taxon>
        <taxon>Dikarya</taxon>
        <taxon>Basidiomycota</taxon>
        <taxon>Agaricomycotina</taxon>
        <taxon>Agaricomycetes</taxon>
        <taxon>Agaricomycetidae</taxon>
        <taxon>Agaricales</taxon>
        <taxon>Agaricineae</taxon>
        <taxon>Galeropsidaceae</taxon>
        <taxon>Panaeolus</taxon>
    </lineage>
</organism>
<dbReference type="STRING" id="181874.A0A409WY67"/>
<evidence type="ECO:0000313" key="3">
    <source>
        <dbReference type="Proteomes" id="UP000284842"/>
    </source>
</evidence>
<feature type="compositionally biased region" description="Polar residues" evidence="1">
    <location>
        <begin position="1"/>
        <end position="10"/>
    </location>
</feature>
<evidence type="ECO:0000313" key="2">
    <source>
        <dbReference type="EMBL" id="PPQ83411.1"/>
    </source>
</evidence>
<proteinExistence type="predicted"/>
<protein>
    <submittedName>
        <fullName evidence="2">Uncharacterized protein</fullName>
    </submittedName>
</protein>
<reference evidence="2 3" key="1">
    <citation type="journal article" date="2018" name="Evol. Lett.">
        <title>Horizontal gene cluster transfer increased hallucinogenic mushroom diversity.</title>
        <authorList>
            <person name="Reynolds H.T."/>
            <person name="Vijayakumar V."/>
            <person name="Gluck-Thaler E."/>
            <person name="Korotkin H.B."/>
            <person name="Matheny P.B."/>
            <person name="Slot J.C."/>
        </authorList>
    </citation>
    <scope>NUCLEOTIDE SEQUENCE [LARGE SCALE GENOMIC DNA]</scope>
    <source>
        <strain evidence="2 3">2629</strain>
    </source>
</reference>
<feature type="compositionally biased region" description="Low complexity" evidence="1">
    <location>
        <begin position="446"/>
        <end position="473"/>
    </location>
</feature>
<feature type="compositionally biased region" description="Low complexity" evidence="1">
    <location>
        <begin position="425"/>
        <end position="434"/>
    </location>
</feature>